<dbReference type="OrthoDB" id="18952at10239"/>
<dbReference type="Proteomes" id="UP000026992">
    <property type="component" value="Segment"/>
</dbReference>
<dbReference type="RefSeq" id="YP_009044706.1">
    <property type="nucleotide sequence ID" value="NC_024384.1"/>
</dbReference>
<name>A0A059T7Q1_9CAUD</name>
<reference evidence="1 2" key="1">
    <citation type="journal article" date="2014" name="Appl. Environ. Microbiol.">
        <title>Comparative genomic and morphological analysis of Listeria phages isolated from farm environments.</title>
        <authorList>
            <person name="Denes T."/>
            <person name="Vongkamjan K."/>
            <person name="Ackermann H.W."/>
            <person name="Moreno Switt A.I."/>
            <person name="Wiedmann M."/>
            <person name="den Bakker H.C."/>
        </authorList>
    </citation>
    <scope>NUCLEOTIDE SEQUENCE [LARGE SCALE GENOMIC DNA]</scope>
</reference>
<dbReference type="EMBL" id="KJ094022">
    <property type="protein sequence ID" value="AHL18766.1"/>
    <property type="molecule type" value="Genomic_DNA"/>
</dbReference>
<accession>A0A059T7Q1</accession>
<evidence type="ECO:0000313" key="1">
    <source>
        <dbReference type="EMBL" id="AHL18766.1"/>
    </source>
</evidence>
<dbReference type="GeneID" id="19735817"/>
<organism evidence="1 2">
    <name type="scientific">Listeria phage LP-030-3</name>
    <dbReference type="NCBI Taxonomy" id="1458852"/>
    <lineage>
        <taxon>Viruses</taxon>
        <taxon>Duplodnaviria</taxon>
        <taxon>Heunggongvirae</taxon>
        <taxon>Uroviricota</taxon>
        <taxon>Caudoviricetes</taxon>
        <taxon>Aquingentivirus</taxon>
        <taxon>Aquingentivirus LP0303</taxon>
    </lineage>
</organism>
<gene>
    <name evidence="1" type="ORF">LP030-3_060</name>
</gene>
<evidence type="ECO:0000313" key="2">
    <source>
        <dbReference type="Proteomes" id="UP000026992"/>
    </source>
</evidence>
<keyword evidence="2" id="KW-1185">Reference proteome</keyword>
<sequence>MKVGDILEIAGRVVGRIEETTEGTLLVRKGYVTYQGGQKVIVLTKQAVYLDSETIKNAYWIKTIDSSIISETVNLIACDNLIREFLDM</sequence>
<proteinExistence type="predicted"/>
<protein>
    <submittedName>
        <fullName evidence="1">Uncharacterized protein</fullName>
    </submittedName>
</protein>
<dbReference type="KEGG" id="vg:19735817"/>